<dbReference type="PRINTS" id="PR00722">
    <property type="entry name" value="CHYMOTRYPSIN"/>
</dbReference>
<comment type="subcellular location">
    <subcellularLocation>
        <location evidence="1">Secreted</location>
    </subcellularLocation>
</comment>
<feature type="compositionally biased region" description="Low complexity" evidence="12">
    <location>
        <begin position="597"/>
        <end position="610"/>
    </location>
</feature>
<gene>
    <name evidence="14" type="ORF">PM001_LOCUS14494</name>
</gene>
<dbReference type="FunFam" id="2.40.10.10:FF:000036">
    <property type="entry name" value="Trypsin beta"/>
    <property type="match status" value="1"/>
</dbReference>
<dbReference type="PROSITE" id="PS50240">
    <property type="entry name" value="TRYPSIN_DOM"/>
    <property type="match status" value="1"/>
</dbReference>
<dbReference type="Pfam" id="PF00089">
    <property type="entry name" value="Trypsin"/>
    <property type="match status" value="1"/>
</dbReference>
<feature type="compositionally biased region" description="Acidic residues" evidence="12">
    <location>
        <begin position="396"/>
        <end position="413"/>
    </location>
</feature>
<feature type="compositionally biased region" description="Acidic residues" evidence="12">
    <location>
        <begin position="641"/>
        <end position="658"/>
    </location>
</feature>
<dbReference type="EMBL" id="CAKLBY020000153">
    <property type="protein sequence ID" value="CAK7929344.1"/>
    <property type="molecule type" value="Genomic_DNA"/>
</dbReference>
<keyword evidence="6 11" id="KW-0378">Hydrolase</keyword>
<keyword evidence="8" id="KW-0843">Virulence</keyword>
<proteinExistence type="inferred from homology"/>
<dbReference type="InterPro" id="IPR001314">
    <property type="entry name" value="Peptidase_S1A"/>
</dbReference>
<organism evidence="14 15">
    <name type="scientific">Peronospora matthiolae</name>
    <dbReference type="NCBI Taxonomy" id="2874970"/>
    <lineage>
        <taxon>Eukaryota</taxon>
        <taxon>Sar</taxon>
        <taxon>Stramenopiles</taxon>
        <taxon>Oomycota</taxon>
        <taxon>Peronosporomycetes</taxon>
        <taxon>Peronosporales</taxon>
        <taxon>Peronosporaceae</taxon>
        <taxon>Peronospora</taxon>
    </lineage>
</organism>
<evidence type="ECO:0000256" key="6">
    <source>
        <dbReference type="ARBA" id="ARBA00022801"/>
    </source>
</evidence>
<evidence type="ECO:0000256" key="9">
    <source>
        <dbReference type="ARBA" id="ARBA00023157"/>
    </source>
</evidence>
<feature type="compositionally biased region" description="Polar residues" evidence="12">
    <location>
        <begin position="423"/>
        <end position="452"/>
    </location>
</feature>
<feature type="compositionally biased region" description="Low complexity" evidence="12">
    <location>
        <begin position="355"/>
        <end position="365"/>
    </location>
</feature>
<dbReference type="CDD" id="cd00190">
    <property type="entry name" value="Tryp_SPc"/>
    <property type="match status" value="1"/>
</dbReference>
<dbReference type="GO" id="GO:0005576">
    <property type="term" value="C:extracellular region"/>
    <property type="evidence" value="ECO:0007669"/>
    <property type="project" value="UniProtKB-SubCell"/>
</dbReference>
<evidence type="ECO:0000259" key="13">
    <source>
        <dbReference type="PROSITE" id="PS50240"/>
    </source>
</evidence>
<keyword evidence="4 11" id="KW-0645">Protease</keyword>
<keyword evidence="9" id="KW-1015">Disulfide bond</keyword>
<keyword evidence="10" id="KW-0325">Glycoprotein</keyword>
<dbReference type="InterPro" id="IPR043504">
    <property type="entry name" value="Peptidase_S1_PA_chymotrypsin"/>
</dbReference>
<evidence type="ECO:0000256" key="2">
    <source>
        <dbReference type="ARBA" id="ARBA00007664"/>
    </source>
</evidence>
<dbReference type="GO" id="GO:0006508">
    <property type="term" value="P:proteolysis"/>
    <property type="evidence" value="ECO:0007669"/>
    <property type="project" value="UniProtKB-KW"/>
</dbReference>
<dbReference type="AlphaFoldDB" id="A0AAV1U3R7"/>
<reference evidence="14" key="1">
    <citation type="submission" date="2024-01" db="EMBL/GenBank/DDBJ databases">
        <authorList>
            <person name="Webb A."/>
        </authorList>
    </citation>
    <scope>NUCLEOTIDE SEQUENCE</scope>
    <source>
        <strain evidence="14">Pm1</strain>
    </source>
</reference>
<evidence type="ECO:0000256" key="10">
    <source>
        <dbReference type="ARBA" id="ARBA00023180"/>
    </source>
</evidence>
<name>A0AAV1U3R7_9STRA</name>
<keyword evidence="7 11" id="KW-0720">Serine protease</keyword>
<feature type="compositionally biased region" description="Basic and acidic residues" evidence="12">
    <location>
        <begin position="802"/>
        <end position="811"/>
    </location>
</feature>
<feature type="compositionally biased region" description="Acidic residues" evidence="12">
    <location>
        <begin position="743"/>
        <end position="753"/>
    </location>
</feature>
<feature type="compositionally biased region" description="Acidic residues" evidence="12">
    <location>
        <begin position="498"/>
        <end position="508"/>
    </location>
</feature>
<evidence type="ECO:0000256" key="4">
    <source>
        <dbReference type="ARBA" id="ARBA00022670"/>
    </source>
</evidence>
<dbReference type="InterPro" id="IPR001254">
    <property type="entry name" value="Trypsin_dom"/>
</dbReference>
<dbReference type="Proteomes" id="UP001162060">
    <property type="component" value="Unassembled WGS sequence"/>
</dbReference>
<dbReference type="InterPro" id="IPR033116">
    <property type="entry name" value="TRYPSIN_SER"/>
</dbReference>
<dbReference type="InterPro" id="IPR018114">
    <property type="entry name" value="TRYPSIN_HIS"/>
</dbReference>
<dbReference type="PANTHER" id="PTHR24276">
    <property type="entry name" value="POLYSERASE-RELATED"/>
    <property type="match status" value="1"/>
</dbReference>
<feature type="domain" description="Peptidase S1" evidence="13">
    <location>
        <begin position="50"/>
        <end position="280"/>
    </location>
</feature>
<dbReference type="PANTHER" id="PTHR24276:SF98">
    <property type="entry name" value="FI18310P1-RELATED"/>
    <property type="match status" value="1"/>
</dbReference>
<dbReference type="SUPFAM" id="SSF50494">
    <property type="entry name" value="Trypsin-like serine proteases"/>
    <property type="match status" value="1"/>
</dbReference>
<evidence type="ECO:0000313" key="15">
    <source>
        <dbReference type="Proteomes" id="UP001162060"/>
    </source>
</evidence>
<dbReference type="GO" id="GO:0004252">
    <property type="term" value="F:serine-type endopeptidase activity"/>
    <property type="evidence" value="ECO:0007669"/>
    <property type="project" value="InterPro"/>
</dbReference>
<feature type="compositionally biased region" description="Acidic residues" evidence="12">
    <location>
        <begin position="518"/>
        <end position="535"/>
    </location>
</feature>
<evidence type="ECO:0000256" key="8">
    <source>
        <dbReference type="ARBA" id="ARBA00023026"/>
    </source>
</evidence>
<keyword evidence="5" id="KW-0732">Signal</keyword>
<dbReference type="SMART" id="SM00020">
    <property type="entry name" value="Tryp_SPc"/>
    <property type="match status" value="1"/>
</dbReference>
<protein>
    <recommendedName>
        <fullName evidence="13">Peptidase S1 domain-containing protein</fullName>
    </recommendedName>
</protein>
<feature type="compositionally biased region" description="Acidic residues" evidence="12">
    <location>
        <begin position="763"/>
        <end position="780"/>
    </location>
</feature>
<sequence>MRVAQVGAFVTTIASLSSLTYGYTFSESNKAIKAESGMTKSLTENQKSSIYGGEAADVSKYPFIASLSDSLSGSTFCAGTLITPQFILTAGHCITIGILPTIATFESNLSSVGEAKVGEQEGVDYKIVAGFRHPLYNKTAHLYDVGLLKLEKPVKRPTAKLCAGDGSDNPVGTMATALGWGKTPDNNATMNSYLEEITLPIITNAECNKFKRYVGRITEGMLCAGVGDGRDTCNGDSGGPLIVNGDTLIGFVSWGSKCGEQAGVFTRLTYVMDYIEGILNGGEGSEYGEVEPGSEMMQSIADAMATGSGSAQALTDTSIPMESGSGSIDIGAMLTELLNAGSSPSDLQKMFSSMGMQLSGSGSESGSEDIDHEKDPEDTDDDEDSFEATLKKADSESEDAVSEEGSESAGDEQEALKSGSADMMQSISDAGSADSQDVTETIDASDSGSNDISAMLAELFGGGSNPSDLQKMFSGVGMQLSGSGSESGSEDTDHEKDPEDTDDDEDSFEAGLKKADSESEDAVSEEGPESADDEQEALKSGSADMMMQSISDAGSADSQDVTETIDASDSGSNDISAMLAELFGGGSNPSDLQKMFSSMGMQLSGSGSESGSEDIDHEKDPEDTDDDEDSFEATLKKADSESEDAVSEEGPESADDEQEALKSGSADMMQSISDAGSADSQDVTETIDASDSGSNDISAMLAELFGGGSNPSDLQKMFSGVGMQLSGSGSESGSEDIDHEKDPEDTDDDEDSFEATLKKADSESEDAVSEQDTEAADDGQEAGKLGRQDSLAYLDSGTDEELVVKPRESSKTMESVDEASALQEEETAEQTELVGKSDMQGGAK</sequence>
<evidence type="ECO:0000256" key="11">
    <source>
        <dbReference type="RuleBase" id="RU363034"/>
    </source>
</evidence>
<feature type="compositionally biased region" description="Polar residues" evidence="12">
    <location>
        <begin position="668"/>
        <end position="697"/>
    </location>
</feature>
<evidence type="ECO:0000256" key="12">
    <source>
        <dbReference type="SAM" id="MobiDB-lite"/>
    </source>
</evidence>
<feature type="compositionally biased region" description="Polar residues" evidence="12">
    <location>
        <begin position="548"/>
        <end position="575"/>
    </location>
</feature>
<accession>A0AAV1U3R7</accession>
<feature type="region of interest" description="Disordered" evidence="12">
    <location>
        <begin position="355"/>
        <end position="844"/>
    </location>
</feature>
<evidence type="ECO:0000256" key="3">
    <source>
        <dbReference type="ARBA" id="ARBA00022525"/>
    </source>
</evidence>
<evidence type="ECO:0000313" key="14">
    <source>
        <dbReference type="EMBL" id="CAK7929344.1"/>
    </source>
</evidence>
<dbReference type="PROSITE" id="PS00135">
    <property type="entry name" value="TRYPSIN_SER"/>
    <property type="match status" value="1"/>
</dbReference>
<dbReference type="PROSITE" id="PS00134">
    <property type="entry name" value="TRYPSIN_HIS"/>
    <property type="match status" value="1"/>
</dbReference>
<comment type="similarity">
    <text evidence="2">Belongs to the peptidase S1 family.</text>
</comment>
<keyword evidence="3" id="KW-0964">Secreted</keyword>
<evidence type="ECO:0000256" key="7">
    <source>
        <dbReference type="ARBA" id="ARBA00022825"/>
    </source>
</evidence>
<dbReference type="Gene3D" id="2.40.10.10">
    <property type="entry name" value="Trypsin-like serine proteases"/>
    <property type="match status" value="1"/>
</dbReference>
<dbReference type="InterPro" id="IPR050430">
    <property type="entry name" value="Peptidase_S1"/>
</dbReference>
<feature type="compositionally biased region" description="Acidic residues" evidence="12">
    <location>
        <begin position="621"/>
        <end position="631"/>
    </location>
</feature>
<comment type="caution">
    <text evidence="14">The sequence shown here is derived from an EMBL/GenBank/DDBJ whole genome shotgun (WGS) entry which is preliminary data.</text>
</comment>
<dbReference type="InterPro" id="IPR009003">
    <property type="entry name" value="Peptidase_S1_PA"/>
</dbReference>
<evidence type="ECO:0000256" key="5">
    <source>
        <dbReference type="ARBA" id="ARBA00022729"/>
    </source>
</evidence>
<feature type="compositionally biased region" description="Acidic residues" evidence="12">
    <location>
        <begin position="376"/>
        <end position="386"/>
    </location>
</feature>
<evidence type="ECO:0000256" key="1">
    <source>
        <dbReference type="ARBA" id="ARBA00004613"/>
    </source>
</evidence>